<feature type="domain" description="PIN" evidence="1">
    <location>
        <begin position="11"/>
        <end position="119"/>
    </location>
</feature>
<protein>
    <submittedName>
        <fullName evidence="2">Putative nucleic acid-binding protein</fullName>
    </submittedName>
</protein>
<name>A0A4R6YBD1_9BURK</name>
<dbReference type="InterPro" id="IPR002716">
    <property type="entry name" value="PIN_dom"/>
</dbReference>
<sequence length="154" mass="17821">MSVNRVKPLYILDTNIWLDWLVFSDEAIKPLQALHAAGQLDIVYTSDMRVEFLDVISRAHFKLSIEQQILVDKRMQQIAREVPAQSVQPSIRCQDRDDQIFIDAALAYAVDWLLTKDHHLLDLRKRAAKQGVRVGTLLDWARAYPTAHELMERV</sequence>
<proteinExistence type="predicted"/>
<gene>
    <name evidence="2" type="ORF">DFR44_10116</name>
</gene>
<dbReference type="AlphaFoldDB" id="A0A4R6YBD1"/>
<dbReference type="Proteomes" id="UP000294480">
    <property type="component" value="Unassembled WGS sequence"/>
</dbReference>
<dbReference type="EMBL" id="SNZE01000001">
    <property type="protein sequence ID" value="TDR32967.1"/>
    <property type="molecule type" value="Genomic_DNA"/>
</dbReference>
<evidence type="ECO:0000313" key="3">
    <source>
        <dbReference type="Proteomes" id="UP000294480"/>
    </source>
</evidence>
<accession>A0A4R6YBD1</accession>
<reference evidence="2 3" key="1">
    <citation type="submission" date="2019-03" db="EMBL/GenBank/DDBJ databases">
        <title>Genomic Encyclopedia of Type Strains, Phase IV (KMG-IV): sequencing the most valuable type-strain genomes for metagenomic binning, comparative biology and taxonomic classification.</title>
        <authorList>
            <person name="Goeker M."/>
        </authorList>
    </citation>
    <scope>NUCLEOTIDE SEQUENCE [LARGE SCALE GENOMIC DNA]</scope>
    <source>
        <strain evidence="2 3">DSM 102852</strain>
    </source>
</reference>
<dbReference type="InterPro" id="IPR029060">
    <property type="entry name" value="PIN-like_dom_sf"/>
</dbReference>
<comment type="caution">
    <text evidence="2">The sequence shown here is derived from an EMBL/GenBank/DDBJ whole genome shotgun (WGS) entry which is preliminary data.</text>
</comment>
<dbReference type="SUPFAM" id="SSF88723">
    <property type="entry name" value="PIN domain-like"/>
    <property type="match status" value="1"/>
</dbReference>
<evidence type="ECO:0000259" key="1">
    <source>
        <dbReference type="Pfam" id="PF13470"/>
    </source>
</evidence>
<dbReference type="PANTHER" id="PTHR34610">
    <property type="entry name" value="SSL7007 PROTEIN"/>
    <property type="match status" value="1"/>
</dbReference>
<dbReference type="RefSeq" id="WP_133618669.1">
    <property type="nucleotide sequence ID" value="NZ_SNZE01000001.1"/>
</dbReference>
<organism evidence="2 3">
    <name type="scientific">Hydromonas duriensis</name>
    <dbReference type="NCBI Taxonomy" id="1527608"/>
    <lineage>
        <taxon>Bacteria</taxon>
        <taxon>Pseudomonadati</taxon>
        <taxon>Pseudomonadota</taxon>
        <taxon>Betaproteobacteria</taxon>
        <taxon>Burkholderiales</taxon>
        <taxon>Burkholderiaceae</taxon>
        <taxon>Hydromonas</taxon>
    </lineage>
</organism>
<dbReference type="PANTHER" id="PTHR34610:SF3">
    <property type="entry name" value="SSL7007 PROTEIN"/>
    <property type="match status" value="1"/>
</dbReference>
<dbReference type="Pfam" id="PF13470">
    <property type="entry name" value="PIN_3"/>
    <property type="match status" value="1"/>
</dbReference>
<dbReference type="CDD" id="cd09854">
    <property type="entry name" value="PIN_VapC-like"/>
    <property type="match status" value="1"/>
</dbReference>
<dbReference type="InterPro" id="IPR002850">
    <property type="entry name" value="PIN_toxin-like"/>
</dbReference>
<evidence type="ECO:0000313" key="2">
    <source>
        <dbReference type="EMBL" id="TDR32967.1"/>
    </source>
</evidence>
<keyword evidence="3" id="KW-1185">Reference proteome</keyword>
<dbReference type="OrthoDB" id="9802272at2"/>